<feature type="transmembrane region" description="Helical" evidence="20">
    <location>
        <begin position="195"/>
        <end position="213"/>
    </location>
</feature>
<dbReference type="GO" id="GO:0005737">
    <property type="term" value="C:cytoplasm"/>
    <property type="evidence" value="ECO:0007669"/>
    <property type="project" value="UniProtKB-SubCell"/>
</dbReference>
<keyword evidence="9" id="KW-0808">Transferase</keyword>
<dbReference type="CDD" id="cd16917">
    <property type="entry name" value="HATPase_UhpB-NarQ-NarX-like"/>
    <property type="match status" value="1"/>
</dbReference>
<feature type="transmembrane region" description="Helical" evidence="20">
    <location>
        <begin position="283"/>
        <end position="302"/>
    </location>
</feature>
<evidence type="ECO:0000256" key="12">
    <source>
        <dbReference type="ARBA" id="ARBA00022777"/>
    </source>
</evidence>
<sequence>MPSNPPPFRKDRRGSLISALSAILLSIVCLAALVSLPKGASSGGWDSRFIPYEDWSARSVGGWQMLRGERSGAQDRWEPLDAGAMAGLADYEGTLWLRRTVPELPWRDPYFVFRNVQGLEAFIDGRSVYAFNPDGRMRYVNPFFSAHPVRLEPQDAGKELTLRLPWDRMTLIRGWNAIGERSVFLAAQTPYDSRLLLYAVPLLLAGAVSAFLFARRRERIYMWFALFALSAGAGLYWLRSTPQWFGDLHAVYYWRDMAIPLGILGFVGFYAEALGATFKRIRTAAVGFWLAYSIATAIAAATDSLLYRKLLVDYIPYCIVPVFSVVTVTLIRHVRTNRTPSVRWLLTGYGVLVASFLNHIVMVASPSMATTIIRLSPNLYNKLLEVLPVGLLVFMGCLVMVLVQRFLDVYRQSVRNAEELAAQHETLVRMDRLKDDFLRTTSHELRTPLHGIAGLTESLIEGAAGPLDDRIRADLRLVLDSSKRLLRLVNDILDLYRLKHSDIRLQPEAADLRRIAGVVLAMLAPAAKRKGLHTELHLDEVRPFVWADPNRLEQMLYNLVGNAVKYTDSGVVTVKAERVGAMISISVEDTGRGIAPDQLDVLYEPFAANDGTGGGTGLGLSITKNLVELSGGTIEAKSEVGRGTVVTIRLPAADEAPEQVSGPESAEMSRIVLEEEPETAAAGATMEGAAMPDEWDGEAEAPVLLLVDDEPVNIRVLHNYLQPGGYRLVQAKDGPEALALLEGGSVRPDLVLLDVMMPDMTGYEVCRRIRERWGQNELPVILLSARNRVADLAEGFDSGANDYLPKPFAQRELFARVGIQLRLLQFHRSLERLVEQRTKELEEANRSLAGSVRETAEALAELSVLEERNRIAHEIHDVVGHTMTAAIVQLEAARKLTERDLPKSIEKLENAQRLVRRGLNDIRQSVRMLKDEGASFDLVPAMKELIRETEEATGVVVDASFGDLPYLNGLTRRVLYHALQEGLTNGIRHGRCRRFEFDIRVGDGDVRMRLSNDGLPFADAKPGFGLTAMMERVHLLGGSVRIGPASPAAGDEGEPDGGADGCRLAVTLPVTGGGG</sequence>
<feature type="transmembrane region" description="Helical" evidence="20">
    <location>
        <begin position="344"/>
        <end position="366"/>
    </location>
</feature>
<dbReference type="InterPro" id="IPR003661">
    <property type="entry name" value="HisK_dim/P_dom"/>
</dbReference>
<dbReference type="GO" id="GO:0051539">
    <property type="term" value="F:4 iron, 4 sulfur cluster binding"/>
    <property type="evidence" value="ECO:0007669"/>
    <property type="project" value="UniProtKB-KW"/>
</dbReference>
<evidence type="ECO:0000256" key="5">
    <source>
        <dbReference type="ARBA" id="ARBA00017322"/>
    </source>
</evidence>
<keyword evidence="13" id="KW-0067">ATP-binding</keyword>
<dbReference type="InterPro" id="IPR036890">
    <property type="entry name" value="HATPase_C_sf"/>
</dbReference>
<keyword evidence="11" id="KW-0547">Nucleotide-binding</keyword>
<evidence type="ECO:0000256" key="2">
    <source>
        <dbReference type="ARBA" id="ARBA00001966"/>
    </source>
</evidence>
<dbReference type="SMART" id="SM00448">
    <property type="entry name" value="REC"/>
    <property type="match status" value="1"/>
</dbReference>
<proteinExistence type="predicted"/>
<keyword evidence="14" id="KW-0408">Iron</keyword>
<dbReference type="Gene3D" id="1.20.5.1930">
    <property type="match status" value="1"/>
</dbReference>
<dbReference type="PANTHER" id="PTHR43047">
    <property type="entry name" value="TWO-COMPONENT HISTIDINE PROTEIN KINASE"/>
    <property type="match status" value="1"/>
</dbReference>
<evidence type="ECO:0000256" key="19">
    <source>
        <dbReference type="PROSITE-ProRule" id="PRU00169"/>
    </source>
</evidence>
<dbReference type="InterPro" id="IPR004358">
    <property type="entry name" value="Sig_transdc_His_kin-like_C"/>
</dbReference>
<evidence type="ECO:0000256" key="7">
    <source>
        <dbReference type="ARBA" id="ARBA00022490"/>
    </source>
</evidence>
<keyword evidence="20" id="KW-0812">Transmembrane</keyword>
<keyword evidence="12 23" id="KW-0418">Kinase</keyword>
<dbReference type="SUPFAM" id="SSF52172">
    <property type="entry name" value="CheY-like"/>
    <property type="match status" value="1"/>
</dbReference>
<dbReference type="PROSITE" id="PS50109">
    <property type="entry name" value="HIS_KIN"/>
    <property type="match status" value="1"/>
</dbReference>
<evidence type="ECO:0000259" key="21">
    <source>
        <dbReference type="PROSITE" id="PS50109"/>
    </source>
</evidence>
<accession>A0A2V5JVU2</accession>
<dbReference type="Gene3D" id="1.10.287.130">
    <property type="match status" value="1"/>
</dbReference>
<evidence type="ECO:0000256" key="15">
    <source>
        <dbReference type="ARBA" id="ARBA00023012"/>
    </source>
</evidence>
<evidence type="ECO:0000256" key="6">
    <source>
        <dbReference type="ARBA" id="ARBA00022485"/>
    </source>
</evidence>
<feature type="transmembrane region" description="Helical" evidence="20">
    <location>
        <begin position="386"/>
        <end position="407"/>
    </location>
</feature>
<dbReference type="GO" id="GO:0016020">
    <property type="term" value="C:membrane"/>
    <property type="evidence" value="ECO:0007669"/>
    <property type="project" value="InterPro"/>
</dbReference>
<evidence type="ECO:0000259" key="22">
    <source>
        <dbReference type="PROSITE" id="PS50110"/>
    </source>
</evidence>
<dbReference type="SUPFAM" id="SSF47384">
    <property type="entry name" value="Homodimeric domain of signal transducing histidine kinase"/>
    <property type="match status" value="1"/>
</dbReference>
<dbReference type="GO" id="GO:0046983">
    <property type="term" value="F:protein dimerization activity"/>
    <property type="evidence" value="ECO:0007669"/>
    <property type="project" value="InterPro"/>
</dbReference>
<keyword evidence="7" id="KW-0963">Cytoplasm</keyword>
<evidence type="ECO:0000256" key="17">
    <source>
        <dbReference type="ARBA" id="ARBA00024827"/>
    </source>
</evidence>
<keyword evidence="20" id="KW-1133">Transmembrane helix</keyword>
<dbReference type="Gene3D" id="3.40.50.2300">
    <property type="match status" value="1"/>
</dbReference>
<keyword evidence="16" id="KW-0411">Iron-sulfur</keyword>
<protein>
    <recommendedName>
        <fullName evidence="5">Oxygen sensor histidine kinase NreB</fullName>
        <ecNumber evidence="4">2.7.13.3</ecNumber>
    </recommendedName>
    <alternativeName>
        <fullName evidence="18">Nitrogen regulation protein B</fullName>
    </alternativeName>
</protein>
<dbReference type="Pfam" id="PF02518">
    <property type="entry name" value="HATPase_c"/>
    <property type="match status" value="1"/>
</dbReference>
<dbReference type="RefSeq" id="WP_110843335.1">
    <property type="nucleotide sequence ID" value="NZ_QJVJ01000016.1"/>
</dbReference>
<dbReference type="Pfam" id="PF07730">
    <property type="entry name" value="HisKA_3"/>
    <property type="match status" value="1"/>
</dbReference>
<dbReference type="Pfam" id="PF00512">
    <property type="entry name" value="HisKA"/>
    <property type="match status" value="1"/>
</dbReference>
<dbReference type="InterPro" id="IPR011712">
    <property type="entry name" value="Sig_transdc_His_kin_sub3_dim/P"/>
</dbReference>
<dbReference type="PANTHER" id="PTHR43047:SF64">
    <property type="entry name" value="HISTIDINE KINASE CONTAINING CHEY-HOMOLOGOUS RECEIVER DOMAIN AND PAS DOMAIN-RELATED"/>
    <property type="match status" value="1"/>
</dbReference>
<dbReference type="InterPro" id="IPR036097">
    <property type="entry name" value="HisK_dim/P_sf"/>
</dbReference>
<keyword evidence="8 19" id="KW-0597">Phosphoprotein</keyword>
<feature type="domain" description="Response regulatory" evidence="22">
    <location>
        <begin position="703"/>
        <end position="821"/>
    </location>
</feature>
<evidence type="ECO:0000256" key="11">
    <source>
        <dbReference type="ARBA" id="ARBA00022741"/>
    </source>
</evidence>
<dbReference type="OrthoDB" id="9809348at2"/>
<evidence type="ECO:0000256" key="18">
    <source>
        <dbReference type="ARBA" id="ARBA00030800"/>
    </source>
</evidence>
<comment type="catalytic activity">
    <reaction evidence="1">
        <text>ATP + protein L-histidine = ADP + protein N-phospho-L-histidine.</text>
        <dbReference type="EC" id="2.7.13.3"/>
    </reaction>
</comment>
<dbReference type="Proteomes" id="UP000247476">
    <property type="component" value="Unassembled WGS sequence"/>
</dbReference>
<dbReference type="Pfam" id="PF00072">
    <property type="entry name" value="Response_reg"/>
    <property type="match status" value="1"/>
</dbReference>
<comment type="function">
    <text evidence="17">Member of the two-component regulatory system NreB/NreC involved in the control of dissimilatory nitrate/nitrite reduction in response to oxygen. NreB functions as a direct oxygen sensor histidine kinase which is autophosphorylated, in the absence of oxygen, probably at the conserved histidine residue, and transfers its phosphate group probably to a conserved aspartate residue of NreC. NreB/NreC activates the expression of the nitrate (narGHJI) and nitrite (nir) reductase operons, as well as the putative nitrate transporter gene narT.</text>
</comment>
<gene>
    <name evidence="23" type="ORF">DLM86_27800</name>
</gene>
<evidence type="ECO:0000256" key="16">
    <source>
        <dbReference type="ARBA" id="ARBA00023014"/>
    </source>
</evidence>
<dbReference type="SMART" id="SM00388">
    <property type="entry name" value="HisKA"/>
    <property type="match status" value="1"/>
</dbReference>
<dbReference type="GO" id="GO:0005524">
    <property type="term" value="F:ATP binding"/>
    <property type="evidence" value="ECO:0007669"/>
    <property type="project" value="UniProtKB-KW"/>
</dbReference>
<comment type="caution">
    <text evidence="23">The sequence shown here is derived from an EMBL/GenBank/DDBJ whole genome shotgun (WGS) entry which is preliminary data.</text>
</comment>
<dbReference type="InterPro" id="IPR011623">
    <property type="entry name" value="7TMR_DISM_rcpt_extracell_dom1"/>
</dbReference>
<dbReference type="Gene3D" id="3.30.565.10">
    <property type="entry name" value="Histidine kinase-like ATPase, C-terminal domain"/>
    <property type="match status" value="2"/>
</dbReference>
<dbReference type="InterPro" id="IPR005467">
    <property type="entry name" value="His_kinase_dom"/>
</dbReference>
<dbReference type="InterPro" id="IPR003594">
    <property type="entry name" value="HATPase_dom"/>
</dbReference>
<evidence type="ECO:0000256" key="1">
    <source>
        <dbReference type="ARBA" id="ARBA00000085"/>
    </source>
</evidence>
<dbReference type="EC" id="2.7.13.3" evidence="4"/>
<feature type="transmembrane region" description="Helical" evidence="20">
    <location>
        <begin position="250"/>
        <end position="271"/>
    </location>
</feature>
<dbReference type="EMBL" id="QJVJ01000016">
    <property type="protein sequence ID" value="PYI50875.1"/>
    <property type="molecule type" value="Genomic_DNA"/>
</dbReference>
<comment type="cofactor">
    <cofactor evidence="2">
        <name>[4Fe-4S] cluster</name>
        <dbReference type="ChEBI" id="CHEBI:49883"/>
    </cofactor>
</comment>
<feature type="domain" description="Histidine kinase" evidence="21">
    <location>
        <begin position="440"/>
        <end position="654"/>
    </location>
</feature>
<keyword evidence="15" id="KW-0902">Two-component regulatory system</keyword>
<comment type="subcellular location">
    <subcellularLocation>
        <location evidence="3">Cytoplasm</location>
    </subcellularLocation>
</comment>
<evidence type="ECO:0000313" key="23">
    <source>
        <dbReference type="EMBL" id="PYI50875.1"/>
    </source>
</evidence>
<dbReference type="GO" id="GO:0000155">
    <property type="term" value="F:phosphorelay sensor kinase activity"/>
    <property type="evidence" value="ECO:0007669"/>
    <property type="project" value="InterPro"/>
</dbReference>
<feature type="transmembrane region" description="Helical" evidence="20">
    <location>
        <begin position="220"/>
        <end position="238"/>
    </location>
</feature>
<feature type="modified residue" description="4-aspartylphosphate" evidence="19">
    <location>
        <position position="754"/>
    </location>
</feature>
<keyword evidence="24" id="KW-1185">Reference proteome</keyword>
<evidence type="ECO:0000256" key="20">
    <source>
        <dbReference type="SAM" id="Phobius"/>
    </source>
</evidence>
<organism evidence="23 24">
    <name type="scientific">Paenibacillus flagellatus</name>
    <dbReference type="NCBI Taxonomy" id="2211139"/>
    <lineage>
        <taxon>Bacteria</taxon>
        <taxon>Bacillati</taxon>
        <taxon>Bacillota</taxon>
        <taxon>Bacilli</taxon>
        <taxon>Bacillales</taxon>
        <taxon>Paenibacillaceae</taxon>
        <taxon>Paenibacillus</taxon>
    </lineage>
</organism>
<evidence type="ECO:0000256" key="3">
    <source>
        <dbReference type="ARBA" id="ARBA00004496"/>
    </source>
</evidence>
<dbReference type="InterPro" id="IPR011006">
    <property type="entry name" value="CheY-like_superfamily"/>
</dbReference>
<evidence type="ECO:0000256" key="14">
    <source>
        <dbReference type="ARBA" id="ARBA00023004"/>
    </source>
</evidence>
<keyword evidence="6" id="KW-0004">4Fe-4S</keyword>
<evidence type="ECO:0000256" key="10">
    <source>
        <dbReference type="ARBA" id="ARBA00022723"/>
    </source>
</evidence>
<dbReference type="Pfam" id="PF07695">
    <property type="entry name" value="7TMR-DISM_7TM"/>
    <property type="match status" value="1"/>
</dbReference>
<dbReference type="PROSITE" id="PS50110">
    <property type="entry name" value="RESPONSE_REGULATORY"/>
    <property type="match status" value="1"/>
</dbReference>
<dbReference type="CDD" id="cd00082">
    <property type="entry name" value="HisKA"/>
    <property type="match status" value="1"/>
</dbReference>
<keyword evidence="20" id="KW-0472">Membrane</keyword>
<dbReference type="SUPFAM" id="SSF55874">
    <property type="entry name" value="ATPase domain of HSP90 chaperone/DNA topoisomerase II/histidine kinase"/>
    <property type="match status" value="2"/>
</dbReference>
<evidence type="ECO:0000256" key="4">
    <source>
        <dbReference type="ARBA" id="ARBA00012438"/>
    </source>
</evidence>
<keyword evidence="10" id="KW-0479">Metal-binding</keyword>
<evidence type="ECO:0000313" key="24">
    <source>
        <dbReference type="Proteomes" id="UP000247476"/>
    </source>
</evidence>
<name>A0A2V5JVU2_9BACL</name>
<dbReference type="GO" id="GO:0046872">
    <property type="term" value="F:metal ion binding"/>
    <property type="evidence" value="ECO:0007669"/>
    <property type="project" value="UniProtKB-KW"/>
</dbReference>
<dbReference type="SMART" id="SM00387">
    <property type="entry name" value="HATPase_c"/>
    <property type="match status" value="2"/>
</dbReference>
<evidence type="ECO:0000256" key="13">
    <source>
        <dbReference type="ARBA" id="ARBA00022840"/>
    </source>
</evidence>
<feature type="transmembrane region" description="Helical" evidence="20">
    <location>
        <begin position="314"/>
        <end position="332"/>
    </location>
</feature>
<dbReference type="PRINTS" id="PR00344">
    <property type="entry name" value="BCTRLSENSOR"/>
</dbReference>
<dbReference type="AlphaFoldDB" id="A0A2V5JVU2"/>
<dbReference type="InterPro" id="IPR001789">
    <property type="entry name" value="Sig_transdc_resp-reg_receiver"/>
</dbReference>
<evidence type="ECO:0000256" key="9">
    <source>
        <dbReference type="ARBA" id="ARBA00022679"/>
    </source>
</evidence>
<evidence type="ECO:0000256" key="8">
    <source>
        <dbReference type="ARBA" id="ARBA00022553"/>
    </source>
</evidence>
<reference evidence="23 24" key="1">
    <citation type="submission" date="2018-05" db="EMBL/GenBank/DDBJ databases">
        <title>Paenibacillus flagellatus sp. nov., isolated from selenium mineral soil.</title>
        <authorList>
            <person name="Dai X."/>
        </authorList>
    </citation>
    <scope>NUCLEOTIDE SEQUENCE [LARGE SCALE GENOMIC DNA]</scope>
    <source>
        <strain evidence="23 24">DXL2</strain>
    </source>
</reference>